<dbReference type="OrthoDB" id="10413523at2759"/>
<evidence type="ECO:0000313" key="2">
    <source>
        <dbReference type="Proteomes" id="UP000694845"/>
    </source>
</evidence>
<proteinExistence type="predicted"/>
<evidence type="ECO:0000313" key="3">
    <source>
        <dbReference type="RefSeq" id="XP_022093423.1"/>
    </source>
</evidence>
<gene>
    <name evidence="3" type="primary">LOC110980769</name>
</gene>
<dbReference type="KEGG" id="aplc:110980769"/>
<evidence type="ECO:0000256" key="1">
    <source>
        <dbReference type="SAM" id="SignalP"/>
    </source>
</evidence>
<dbReference type="GeneID" id="110980769"/>
<dbReference type="OMA" id="NCKTYIL"/>
<feature type="signal peptide" evidence="1">
    <location>
        <begin position="1"/>
        <end position="26"/>
    </location>
</feature>
<reference evidence="3" key="1">
    <citation type="submission" date="2025-08" db="UniProtKB">
        <authorList>
            <consortium name="RefSeq"/>
        </authorList>
    </citation>
    <scope>IDENTIFICATION</scope>
</reference>
<dbReference type="Proteomes" id="UP000694845">
    <property type="component" value="Unplaced"/>
</dbReference>
<organism evidence="2 3">
    <name type="scientific">Acanthaster planci</name>
    <name type="common">Crown-of-thorns starfish</name>
    <dbReference type="NCBI Taxonomy" id="133434"/>
    <lineage>
        <taxon>Eukaryota</taxon>
        <taxon>Metazoa</taxon>
        <taxon>Echinodermata</taxon>
        <taxon>Eleutherozoa</taxon>
        <taxon>Asterozoa</taxon>
        <taxon>Asteroidea</taxon>
        <taxon>Valvatacea</taxon>
        <taxon>Valvatida</taxon>
        <taxon>Acanthasteridae</taxon>
        <taxon>Acanthaster</taxon>
    </lineage>
</organism>
<sequence length="141" mass="15763">MGHSKVSLGVMATVLTWGWFVHLAAPSLSGRAADAVTLSERSSYPCDDAASARTQITLDNLRPQPVHGQLILLSNRYRQTALSYPLPDWKLLRVLARLTTIRDLYPEVDSFLGYISAEIYQDILTLEQNCKTYILGRRVVA</sequence>
<keyword evidence="2" id="KW-1185">Reference proteome</keyword>
<accession>A0A8B7YJJ2</accession>
<dbReference type="AlphaFoldDB" id="A0A8B7YJJ2"/>
<protein>
    <submittedName>
        <fullName evidence="3">Uncharacterized protein LOC110980769</fullName>
    </submittedName>
</protein>
<dbReference type="RefSeq" id="XP_022093423.1">
    <property type="nucleotide sequence ID" value="XM_022237731.1"/>
</dbReference>
<keyword evidence="1" id="KW-0732">Signal</keyword>
<feature type="chain" id="PRO_5034313609" evidence="1">
    <location>
        <begin position="27"/>
        <end position="141"/>
    </location>
</feature>
<name>A0A8B7YJJ2_ACAPL</name>